<evidence type="ECO:0000256" key="2">
    <source>
        <dbReference type="ARBA" id="ARBA00022475"/>
    </source>
</evidence>
<evidence type="ECO:0000256" key="6">
    <source>
        <dbReference type="ARBA" id="ARBA00023004"/>
    </source>
</evidence>
<dbReference type="FunFam" id="3.40.50.300:FF:000425">
    <property type="entry name" value="Probable ABC transporter, ATP-binding subunit"/>
    <property type="match status" value="1"/>
</dbReference>
<proteinExistence type="predicted"/>
<keyword evidence="5" id="KW-0067">ATP-binding</keyword>
<dbReference type="PANTHER" id="PTHR42781">
    <property type="entry name" value="SPERMIDINE/PUTRESCINE IMPORT ATP-BINDING PROTEIN POTA"/>
    <property type="match status" value="1"/>
</dbReference>
<keyword evidence="6" id="KW-0408">Iron</keyword>
<evidence type="ECO:0000313" key="11">
    <source>
        <dbReference type="Proteomes" id="UP000662572"/>
    </source>
</evidence>
<evidence type="ECO:0000256" key="8">
    <source>
        <dbReference type="ARBA" id="ARBA00023136"/>
    </source>
</evidence>
<evidence type="ECO:0000256" key="7">
    <source>
        <dbReference type="ARBA" id="ARBA00023065"/>
    </source>
</evidence>
<dbReference type="Proteomes" id="UP000662572">
    <property type="component" value="Unassembled WGS sequence"/>
</dbReference>
<accession>A0A918UUX5</accession>
<keyword evidence="3" id="KW-0410">Iron transport</keyword>
<reference evidence="10" key="2">
    <citation type="submission" date="2020-09" db="EMBL/GenBank/DDBJ databases">
        <authorList>
            <person name="Sun Q."/>
            <person name="Kim S."/>
        </authorList>
    </citation>
    <scope>NUCLEOTIDE SEQUENCE</scope>
    <source>
        <strain evidence="10">KCTC 32296</strain>
    </source>
</reference>
<keyword evidence="11" id="KW-1185">Reference proteome</keyword>
<dbReference type="InterPro" id="IPR003593">
    <property type="entry name" value="AAA+_ATPase"/>
</dbReference>
<keyword evidence="1" id="KW-0813">Transport</keyword>
<keyword evidence="4" id="KW-0547">Nucleotide-binding</keyword>
<keyword evidence="8" id="KW-0472">Membrane</keyword>
<gene>
    <name evidence="10" type="ORF">GCM10011273_23010</name>
</gene>
<dbReference type="RefSeq" id="WP_189486650.1">
    <property type="nucleotide sequence ID" value="NZ_BMZB01000003.1"/>
</dbReference>
<dbReference type="InterPro" id="IPR003439">
    <property type="entry name" value="ABC_transporter-like_ATP-bd"/>
</dbReference>
<protein>
    <submittedName>
        <fullName evidence="10">ABC transporter</fullName>
    </submittedName>
</protein>
<dbReference type="InterPro" id="IPR013611">
    <property type="entry name" value="Transp-assoc_OB_typ2"/>
</dbReference>
<evidence type="ECO:0000256" key="5">
    <source>
        <dbReference type="ARBA" id="ARBA00022840"/>
    </source>
</evidence>
<dbReference type="GO" id="GO:0005524">
    <property type="term" value="F:ATP binding"/>
    <property type="evidence" value="ECO:0007669"/>
    <property type="project" value="UniProtKB-KW"/>
</dbReference>
<comment type="caution">
    <text evidence="10">The sequence shown here is derived from an EMBL/GenBank/DDBJ whole genome shotgun (WGS) entry which is preliminary data.</text>
</comment>
<dbReference type="SUPFAM" id="SSF50331">
    <property type="entry name" value="MOP-like"/>
    <property type="match status" value="1"/>
</dbReference>
<dbReference type="Pfam" id="PF00005">
    <property type="entry name" value="ABC_tran"/>
    <property type="match status" value="1"/>
</dbReference>
<dbReference type="CDD" id="cd03259">
    <property type="entry name" value="ABC_Carb_Solutes_like"/>
    <property type="match status" value="1"/>
</dbReference>
<dbReference type="Pfam" id="PF08402">
    <property type="entry name" value="TOBE_2"/>
    <property type="match status" value="1"/>
</dbReference>
<dbReference type="AlphaFoldDB" id="A0A918UUX5"/>
<evidence type="ECO:0000256" key="3">
    <source>
        <dbReference type="ARBA" id="ARBA00022496"/>
    </source>
</evidence>
<dbReference type="GO" id="GO:0043190">
    <property type="term" value="C:ATP-binding cassette (ABC) transporter complex"/>
    <property type="evidence" value="ECO:0007669"/>
    <property type="project" value="InterPro"/>
</dbReference>
<organism evidence="10 11">
    <name type="scientific">Asticcacaulis endophyticus</name>
    <dbReference type="NCBI Taxonomy" id="1395890"/>
    <lineage>
        <taxon>Bacteria</taxon>
        <taxon>Pseudomonadati</taxon>
        <taxon>Pseudomonadota</taxon>
        <taxon>Alphaproteobacteria</taxon>
        <taxon>Caulobacterales</taxon>
        <taxon>Caulobacteraceae</taxon>
        <taxon>Asticcacaulis</taxon>
    </lineage>
</organism>
<evidence type="ECO:0000313" key="10">
    <source>
        <dbReference type="EMBL" id="GGZ36124.1"/>
    </source>
</evidence>
<dbReference type="GO" id="GO:0016887">
    <property type="term" value="F:ATP hydrolysis activity"/>
    <property type="evidence" value="ECO:0007669"/>
    <property type="project" value="InterPro"/>
</dbReference>
<dbReference type="InterPro" id="IPR027417">
    <property type="entry name" value="P-loop_NTPase"/>
</dbReference>
<reference evidence="10" key="1">
    <citation type="journal article" date="2014" name="Int. J. Syst. Evol. Microbiol.">
        <title>Complete genome sequence of Corynebacterium casei LMG S-19264T (=DSM 44701T), isolated from a smear-ripened cheese.</title>
        <authorList>
            <consortium name="US DOE Joint Genome Institute (JGI-PGF)"/>
            <person name="Walter F."/>
            <person name="Albersmeier A."/>
            <person name="Kalinowski J."/>
            <person name="Ruckert C."/>
        </authorList>
    </citation>
    <scope>NUCLEOTIDE SEQUENCE</scope>
    <source>
        <strain evidence="10">KCTC 32296</strain>
    </source>
</reference>
<evidence type="ECO:0000256" key="1">
    <source>
        <dbReference type="ARBA" id="ARBA00022448"/>
    </source>
</evidence>
<dbReference type="InterPro" id="IPR015853">
    <property type="entry name" value="ABC_transpr_FbpC"/>
</dbReference>
<evidence type="ECO:0000256" key="4">
    <source>
        <dbReference type="ARBA" id="ARBA00022741"/>
    </source>
</evidence>
<dbReference type="InterPro" id="IPR050093">
    <property type="entry name" value="ABC_SmlMolc_Importer"/>
</dbReference>
<dbReference type="EMBL" id="BMZB01000003">
    <property type="protein sequence ID" value="GGZ36124.1"/>
    <property type="molecule type" value="Genomic_DNA"/>
</dbReference>
<dbReference type="InterPro" id="IPR008995">
    <property type="entry name" value="Mo/tungstate-bd_C_term_dom"/>
</dbReference>
<dbReference type="SMART" id="SM00382">
    <property type="entry name" value="AAA"/>
    <property type="match status" value="1"/>
</dbReference>
<evidence type="ECO:0000259" key="9">
    <source>
        <dbReference type="PROSITE" id="PS50893"/>
    </source>
</evidence>
<dbReference type="PROSITE" id="PS00211">
    <property type="entry name" value="ABC_TRANSPORTER_1"/>
    <property type="match status" value="1"/>
</dbReference>
<dbReference type="GO" id="GO:0015408">
    <property type="term" value="F:ABC-type ferric iron transporter activity"/>
    <property type="evidence" value="ECO:0007669"/>
    <property type="project" value="InterPro"/>
</dbReference>
<dbReference type="PANTHER" id="PTHR42781:SF4">
    <property type="entry name" value="SPERMIDINE_PUTRESCINE IMPORT ATP-BINDING PROTEIN POTA"/>
    <property type="match status" value="1"/>
</dbReference>
<sequence length="343" mass="36653">MPALLEITDVKRAFGGHKAVDGVSLSLNEGEITCLLGPSGCGKSTLLRLISGLETIEGGTIAANGVVLSGKGIHVPPEKRDMGFVFQDYALFPHLSVRDNIGFGLKHLSVAERDERINSLLATVRLSDKAKLYPSSLSGGEQQRIALARALARHPRLILLDEPFSGLDAHLKSEVREATLNILETTGTTAIMVTHDAEEALSMGHALALMNEGKIIQTGTPEECYFNPASLVAARLLGETNLVPGKHMGDHITSGFGSIPAKGPAAIKLTLCIRPEAFVVEDAATDLTSEVLVTAYRYHGAYCDLVLKAPNGDEAHAHVSSLRPYTVGQTVHVRLEPKLVSVF</sequence>
<dbReference type="SUPFAM" id="SSF52540">
    <property type="entry name" value="P-loop containing nucleoside triphosphate hydrolases"/>
    <property type="match status" value="1"/>
</dbReference>
<keyword evidence="2" id="KW-1003">Cell membrane</keyword>
<keyword evidence="7" id="KW-0406">Ion transport</keyword>
<dbReference type="PROSITE" id="PS50893">
    <property type="entry name" value="ABC_TRANSPORTER_2"/>
    <property type="match status" value="1"/>
</dbReference>
<dbReference type="GO" id="GO:0015697">
    <property type="term" value="P:quaternary ammonium group transport"/>
    <property type="evidence" value="ECO:0007669"/>
    <property type="project" value="UniProtKB-ARBA"/>
</dbReference>
<name>A0A918UUX5_9CAUL</name>
<dbReference type="InterPro" id="IPR017871">
    <property type="entry name" value="ABC_transporter-like_CS"/>
</dbReference>
<dbReference type="Gene3D" id="3.40.50.300">
    <property type="entry name" value="P-loop containing nucleotide triphosphate hydrolases"/>
    <property type="match status" value="1"/>
</dbReference>
<feature type="domain" description="ABC transporter" evidence="9">
    <location>
        <begin position="5"/>
        <end position="237"/>
    </location>
</feature>